<dbReference type="Proteomes" id="UP001286313">
    <property type="component" value="Unassembled WGS sequence"/>
</dbReference>
<proteinExistence type="predicted"/>
<feature type="domain" description="RNase H type-1" evidence="3">
    <location>
        <begin position="1"/>
        <end position="45"/>
    </location>
</feature>
<dbReference type="SUPFAM" id="SSF53098">
    <property type="entry name" value="Ribonuclease H-like"/>
    <property type="match status" value="1"/>
</dbReference>
<keyword evidence="5" id="KW-1185">Reference proteome</keyword>
<evidence type="ECO:0000313" key="5">
    <source>
        <dbReference type="Proteomes" id="UP001286313"/>
    </source>
</evidence>
<accession>A0AAE1G4I0</accession>
<dbReference type="InterPro" id="IPR012337">
    <property type="entry name" value="RNaseH-like_sf"/>
</dbReference>
<dbReference type="Gene3D" id="3.30.420.10">
    <property type="entry name" value="Ribonuclease H-like superfamily/Ribonuclease H"/>
    <property type="match status" value="1"/>
</dbReference>
<sequence length="421" mass="47237">MVLAILEWLVLLGRRYCRVTFCWVPAHVGVDGNEWADVLAKAATSSSRQSVRRHLVPAVDLRPYINAAIRSCWRDRWDAIGVNKLHGIRQHLGLWSYSILFCRWETALACLCIGHTLLTHGFLMERAPSPCARRQINFRKQKDDDVKTYSSLRPKSVVAPSQEAAASYSSENVSTVSLHNSFSVFETVSDTHSGDLSTDDNSQALSKGVHVVEVHTATRSPKWKLKSTKLQQRRLRGSSETLDYMDVSPCKATVSVDLSIFSSQFHQKRFRGSDESLDSTDIPPRKLPLGTSEGHEVNVDASDIVTSKDTGSLPLEQWSDSSTCIIDVDVQSRSKVLQPADFGSSDEAVTYFTDMLHSAALNSIPRTSGYFPKRPVTWWSPVCTTAVREKRAAFSRLRRNRGDPTLLEDFRRARARARRVL</sequence>
<feature type="chain" id="PRO_5042075204" description="RNase H type-1 domain-containing protein" evidence="2">
    <location>
        <begin position="18"/>
        <end position="421"/>
    </location>
</feature>
<evidence type="ECO:0000259" key="3">
    <source>
        <dbReference type="PROSITE" id="PS50879"/>
    </source>
</evidence>
<evidence type="ECO:0000256" key="2">
    <source>
        <dbReference type="SAM" id="SignalP"/>
    </source>
</evidence>
<feature type="region of interest" description="Disordered" evidence="1">
    <location>
        <begin position="272"/>
        <end position="293"/>
    </location>
</feature>
<comment type="caution">
    <text evidence="4">The sequence shown here is derived from an EMBL/GenBank/DDBJ whole genome shotgun (WGS) entry which is preliminary data.</text>
</comment>
<reference evidence="4" key="1">
    <citation type="submission" date="2023-10" db="EMBL/GenBank/DDBJ databases">
        <title>Genome assemblies of two species of porcelain crab, Petrolisthes cinctipes and Petrolisthes manimaculis (Anomura: Porcellanidae).</title>
        <authorList>
            <person name="Angst P."/>
        </authorList>
    </citation>
    <scope>NUCLEOTIDE SEQUENCE</scope>
    <source>
        <strain evidence="4">PB745_01</strain>
        <tissue evidence="4">Gill</tissue>
    </source>
</reference>
<evidence type="ECO:0000313" key="4">
    <source>
        <dbReference type="EMBL" id="KAK3885206.1"/>
    </source>
</evidence>
<dbReference type="InterPro" id="IPR002156">
    <property type="entry name" value="RNaseH_domain"/>
</dbReference>
<name>A0AAE1G4I0_PETCI</name>
<gene>
    <name evidence="4" type="ORF">Pcinc_010550</name>
</gene>
<protein>
    <recommendedName>
        <fullName evidence="3">RNase H type-1 domain-containing protein</fullName>
    </recommendedName>
</protein>
<feature type="signal peptide" evidence="2">
    <location>
        <begin position="1"/>
        <end position="17"/>
    </location>
</feature>
<organism evidence="4 5">
    <name type="scientific">Petrolisthes cinctipes</name>
    <name type="common">Flat porcelain crab</name>
    <dbReference type="NCBI Taxonomy" id="88211"/>
    <lineage>
        <taxon>Eukaryota</taxon>
        <taxon>Metazoa</taxon>
        <taxon>Ecdysozoa</taxon>
        <taxon>Arthropoda</taxon>
        <taxon>Crustacea</taxon>
        <taxon>Multicrustacea</taxon>
        <taxon>Malacostraca</taxon>
        <taxon>Eumalacostraca</taxon>
        <taxon>Eucarida</taxon>
        <taxon>Decapoda</taxon>
        <taxon>Pleocyemata</taxon>
        <taxon>Anomura</taxon>
        <taxon>Galatheoidea</taxon>
        <taxon>Porcellanidae</taxon>
        <taxon>Petrolisthes</taxon>
    </lineage>
</organism>
<dbReference type="PROSITE" id="PS50879">
    <property type="entry name" value="RNASE_H_1"/>
    <property type="match status" value="1"/>
</dbReference>
<dbReference type="GO" id="GO:0003676">
    <property type="term" value="F:nucleic acid binding"/>
    <property type="evidence" value="ECO:0007669"/>
    <property type="project" value="InterPro"/>
</dbReference>
<dbReference type="EMBL" id="JAWQEG010000821">
    <property type="protein sequence ID" value="KAK3885206.1"/>
    <property type="molecule type" value="Genomic_DNA"/>
</dbReference>
<dbReference type="GO" id="GO:0004523">
    <property type="term" value="F:RNA-DNA hybrid ribonuclease activity"/>
    <property type="evidence" value="ECO:0007669"/>
    <property type="project" value="InterPro"/>
</dbReference>
<keyword evidence="2" id="KW-0732">Signal</keyword>
<dbReference type="InterPro" id="IPR036397">
    <property type="entry name" value="RNaseH_sf"/>
</dbReference>
<evidence type="ECO:0000256" key="1">
    <source>
        <dbReference type="SAM" id="MobiDB-lite"/>
    </source>
</evidence>
<dbReference type="AlphaFoldDB" id="A0AAE1G4I0"/>